<evidence type="ECO:0000313" key="2">
    <source>
        <dbReference type="EMBL" id="KAG6948463.1"/>
    </source>
</evidence>
<evidence type="ECO:0000313" key="3">
    <source>
        <dbReference type="Proteomes" id="UP000709295"/>
    </source>
</evidence>
<reference evidence="2" key="1">
    <citation type="submission" date="2021-01" db="EMBL/GenBank/DDBJ databases">
        <title>Phytophthora aleatoria, a newly-described species from Pinus radiata is distinct from Phytophthora cactorum isolates based on comparative genomics.</title>
        <authorList>
            <person name="Mcdougal R."/>
            <person name="Panda P."/>
            <person name="Williams N."/>
            <person name="Studholme D.J."/>
        </authorList>
    </citation>
    <scope>NUCLEOTIDE SEQUENCE</scope>
    <source>
        <strain evidence="2">NZFS 4037</strain>
    </source>
</reference>
<feature type="coiled-coil region" evidence="1">
    <location>
        <begin position="8"/>
        <end position="35"/>
    </location>
</feature>
<proteinExistence type="predicted"/>
<protein>
    <recommendedName>
        <fullName evidence="4">Protein kinase domain-containing protein</fullName>
    </recommendedName>
</protein>
<evidence type="ECO:0008006" key="4">
    <source>
        <dbReference type="Google" id="ProtNLM"/>
    </source>
</evidence>
<keyword evidence="3" id="KW-1185">Reference proteome</keyword>
<comment type="caution">
    <text evidence="2">The sequence shown here is derived from an EMBL/GenBank/DDBJ whole genome shotgun (WGS) entry which is preliminary data.</text>
</comment>
<name>A0A8J5IKE7_9STRA</name>
<keyword evidence="1" id="KW-0175">Coiled coil</keyword>
<dbReference type="Proteomes" id="UP000709295">
    <property type="component" value="Unassembled WGS sequence"/>
</dbReference>
<dbReference type="EMBL" id="JAENGY010001555">
    <property type="protein sequence ID" value="KAG6948463.1"/>
    <property type="molecule type" value="Genomic_DNA"/>
</dbReference>
<organism evidence="2 3">
    <name type="scientific">Phytophthora aleatoria</name>
    <dbReference type="NCBI Taxonomy" id="2496075"/>
    <lineage>
        <taxon>Eukaryota</taxon>
        <taxon>Sar</taxon>
        <taxon>Stramenopiles</taxon>
        <taxon>Oomycota</taxon>
        <taxon>Peronosporomycetes</taxon>
        <taxon>Peronosporales</taxon>
        <taxon>Peronosporaceae</taxon>
        <taxon>Phytophthora</taxon>
    </lineage>
</organism>
<accession>A0A8J5IKE7</accession>
<sequence>MGDLRSSCEHLYSRLNNLQGELEFMKNKGQILSTESLDQYQTVVVKFLHFLERNGGRNLVYHVAKYTAVAGELKALHEDVSELFFDLLDVTAVDQWGEDCRVLETVLASAISDNSVALRDLQNPRAQLEAILTLKFELEKQHERHNQADMARMRSLMETIKTASRVSVEQLPAWFLPDYEVEFESQPFAKGSCGSVHRGVWSSDTPVVVKCFAVDDMRIDNRTARQLEKELDRLSRWITQILSTYLVLLMSTRHLF</sequence>
<dbReference type="AlphaFoldDB" id="A0A8J5IKE7"/>
<gene>
    <name evidence="2" type="ORF">JG688_00015076</name>
</gene>
<evidence type="ECO:0000256" key="1">
    <source>
        <dbReference type="SAM" id="Coils"/>
    </source>
</evidence>